<keyword evidence="2" id="KW-1185">Reference proteome</keyword>
<accession>A0AAE1AVG8</accession>
<evidence type="ECO:0000313" key="2">
    <source>
        <dbReference type="Proteomes" id="UP001283361"/>
    </source>
</evidence>
<dbReference type="AlphaFoldDB" id="A0AAE1AVG8"/>
<sequence>MPVLLCKESETVFTGSPVYLGHKSCMFLRDATLFIINYHCSEESTEVQPFSSLNQRLTHHSALVATLLTALLSSSLAFLQCLDSKGLSMETPMLFF</sequence>
<name>A0AAE1AVG8_9GAST</name>
<reference evidence="1" key="1">
    <citation type="journal article" date="2023" name="G3 (Bethesda)">
        <title>A reference genome for the long-term kleptoplast-retaining sea slug Elysia crispata morphotype clarki.</title>
        <authorList>
            <person name="Eastman K.E."/>
            <person name="Pendleton A.L."/>
            <person name="Shaikh M.A."/>
            <person name="Suttiyut T."/>
            <person name="Ogas R."/>
            <person name="Tomko P."/>
            <person name="Gavelis G."/>
            <person name="Widhalm J.R."/>
            <person name="Wisecaver J.H."/>
        </authorList>
    </citation>
    <scope>NUCLEOTIDE SEQUENCE</scope>
    <source>
        <strain evidence="1">ECLA1</strain>
    </source>
</reference>
<comment type="caution">
    <text evidence="1">The sequence shown here is derived from an EMBL/GenBank/DDBJ whole genome shotgun (WGS) entry which is preliminary data.</text>
</comment>
<organism evidence="1 2">
    <name type="scientific">Elysia crispata</name>
    <name type="common">lettuce slug</name>
    <dbReference type="NCBI Taxonomy" id="231223"/>
    <lineage>
        <taxon>Eukaryota</taxon>
        <taxon>Metazoa</taxon>
        <taxon>Spiralia</taxon>
        <taxon>Lophotrochozoa</taxon>
        <taxon>Mollusca</taxon>
        <taxon>Gastropoda</taxon>
        <taxon>Heterobranchia</taxon>
        <taxon>Euthyneura</taxon>
        <taxon>Panpulmonata</taxon>
        <taxon>Sacoglossa</taxon>
        <taxon>Placobranchoidea</taxon>
        <taxon>Plakobranchidae</taxon>
        <taxon>Elysia</taxon>
    </lineage>
</organism>
<protein>
    <submittedName>
        <fullName evidence="1">Uncharacterized protein</fullName>
    </submittedName>
</protein>
<gene>
    <name evidence="1" type="ORF">RRG08_047065</name>
</gene>
<proteinExistence type="predicted"/>
<dbReference type="EMBL" id="JAWDGP010001117">
    <property type="protein sequence ID" value="KAK3794434.1"/>
    <property type="molecule type" value="Genomic_DNA"/>
</dbReference>
<evidence type="ECO:0000313" key="1">
    <source>
        <dbReference type="EMBL" id="KAK3794434.1"/>
    </source>
</evidence>
<dbReference type="Proteomes" id="UP001283361">
    <property type="component" value="Unassembled WGS sequence"/>
</dbReference>